<accession>A0A7S0UIR9</accession>
<dbReference type="GO" id="GO:0006744">
    <property type="term" value="P:ubiquinone biosynthetic process"/>
    <property type="evidence" value="ECO:0007669"/>
    <property type="project" value="InterPro"/>
</dbReference>
<reference evidence="1" key="1">
    <citation type="submission" date="2021-01" db="EMBL/GenBank/DDBJ databases">
        <authorList>
            <person name="Corre E."/>
            <person name="Pelletier E."/>
            <person name="Niang G."/>
            <person name="Scheremetjew M."/>
            <person name="Finn R."/>
            <person name="Kale V."/>
            <person name="Holt S."/>
            <person name="Cochrane G."/>
            <person name="Meng A."/>
            <person name="Brown T."/>
            <person name="Cohen L."/>
        </authorList>
    </citation>
    <scope>NUCLEOTIDE SEQUENCE</scope>
    <source>
        <strain evidence="1">SAG 63-3</strain>
    </source>
</reference>
<dbReference type="GO" id="GO:0008682">
    <property type="term" value="F:3-demethoxyubiquinol 3-hydroxylase activity"/>
    <property type="evidence" value="ECO:0007669"/>
    <property type="project" value="TreeGrafter"/>
</dbReference>
<name>A0A7S0UIR9_9CHLO</name>
<organism evidence="1">
    <name type="scientific">Polytomella parva</name>
    <dbReference type="NCBI Taxonomy" id="51329"/>
    <lineage>
        <taxon>Eukaryota</taxon>
        <taxon>Viridiplantae</taxon>
        <taxon>Chlorophyta</taxon>
        <taxon>core chlorophytes</taxon>
        <taxon>Chlorophyceae</taxon>
        <taxon>CS clade</taxon>
        <taxon>Chlamydomonadales</taxon>
        <taxon>Chlamydomonadaceae</taxon>
        <taxon>Polytomella</taxon>
    </lineage>
</organism>
<dbReference type="AlphaFoldDB" id="A0A7S0UIR9"/>
<evidence type="ECO:0008006" key="2">
    <source>
        <dbReference type="Google" id="ProtNLM"/>
    </source>
</evidence>
<evidence type="ECO:0000313" key="1">
    <source>
        <dbReference type="EMBL" id="CAD8764019.1"/>
    </source>
</evidence>
<proteinExistence type="predicted"/>
<dbReference type="EMBL" id="HBFM01000764">
    <property type="protein sequence ID" value="CAD8764019.1"/>
    <property type="molecule type" value="Transcribed_RNA"/>
</dbReference>
<dbReference type="Pfam" id="PF03232">
    <property type="entry name" value="COQ7"/>
    <property type="match status" value="1"/>
</dbReference>
<dbReference type="GO" id="GO:0005743">
    <property type="term" value="C:mitochondrial inner membrane"/>
    <property type="evidence" value="ECO:0007669"/>
    <property type="project" value="TreeGrafter"/>
</dbReference>
<dbReference type="PANTHER" id="PTHR11237">
    <property type="entry name" value="COENZYME Q10 BIOSYNTHESIS PROTEIN 7"/>
    <property type="match status" value="1"/>
</dbReference>
<protein>
    <recommendedName>
        <fullName evidence="2">Ubiquinone biosynthesis protein</fullName>
    </recommendedName>
</protein>
<sequence length="221" mass="24350">MLLFLKAQRLNKLKLTTSSFPHHRFFSQYNFCGEETAAVVIQRTVREAHVSELAITSFFEALSTSTGNRPDIEIYADQEREQLRAISDLIPRHRARPSLLQPLFTTAASALGTMAAVLPDEIRNSIIVGIHEASSERANDQLRELRERGIQKQVPDLRAALKDTRDLPRVPAGVPELPDLLQILASAKENGKLEIPSGIPGVVGATVKLVAQTSLVVASHF</sequence>
<gene>
    <name evidence="1" type="ORF">PPAR00522_LOCUS403</name>
</gene>
<dbReference type="InterPro" id="IPR011566">
    <property type="entry name" value="Ubq_synth_Coq7"/>
</dbReference>
<dbReference type="PANTHER" id="PTHR11237:SF4">
    <property type="entry name" value="5-DEMETHOXYUBIQUINONE HYDROXYLASE, MITOCHONDRIAL"/>
    <property type="match status" value="1"/>
</dbReference>